<dbReference type="EMBL" id="KQ971323">
    <property type="protein sequence ID" value="KYB28572.1"/>
    <property type="molecule type" value="Genomic_DNA"/>
</dbReference>
<organism evidence="2 3">
    <name type="scientific">Tribolium castaneum</name>
    <name type="common">Red flour beetle</name>
    <dbReference type="NCBI Taxonomy" id="7070"/>
    <lineage>
        <taxon>Eukaryota</taxon>
        <taxon>Metazoa</taxon>
        <taxon>Ecdysozoa</taxon>
        <taxon>Arthropoda</taxon>
        <taxon>Hexapoda</taxon>
        <taxon>Insecta</taxon>
        <taxon>Pterygota</taxon>
        <taxon>Neoptera</taxon>
        <taxon>Endopterygota</taxon>
        <taxon>Coleoptera</taxon>
        <taxon>Polyphaga</taxon>
        <taxon>Cucujiformia</taxon>
        <taxon>Tenebrionidae</taxon>
        <taxon>Tenebrionidae incertae sedis</taxon>
        <taxon>Tribolium</taxon>
    </lineage>
</organism>
<evidence type="ECO:0000313" key="2">
    <source>
        <dbReference type="EMBL" id="KYB28572.1"/>
    </source>
</evidence>
<name>A0A139WKU1_TRICA</name>
<evidence type="ECO:0000313" key="3">
    <source>
        <dbReference type="Proteomes" id="UP000007266"/>
    </source>
</evidence>
<dbReference type="SUPFAM" id="SSF111418">
    <property type="entry name" value="Hormone receptor domain"/>
    <property type="match status" value="1"/>
</dbReference>
<dbReference type="InParanoid" id="A0A139WKU1"/>
<feature type="domain" description="G-protein coupled receptors family 2 profile 1" evidence="1">
    <location>
        <begin position="19"/>
        <end position="76"/>
    </location>
</feature>
<dbReference type="GO" id="GO:0004930">
    <property type="term" value="F:G protein-coupled receptor activity"/>
    <property type="evidence" value="ECO:0007669"/>
    <property type="project" value="InterPro"/>
</dbReference>
<dbReference type="PROSITE" id="PS00649">
    <property type="entry name" value="G_PROTEIN_RECEP_F2_1"/>
    <property type="match status" value="1"/>
</dbReference>
<accession>A0A139WKU1</accession>
<dbReference type="PROSITE" id="PS50227">
    <property type="entry name" value="G_PROTEIN_RECEP_F2_3"/>
    <property type="match status" value="1"/>
</dbReference>
<sequence length="84" mass="9576">MAFDYSPRDLEVIALRQLECDEIINKSSNILGRYCPGRFDGWSCWPSTPAGEIANQSCPEILNYDPNPKQQCSNKDERMYVKAS</sequence>
<reference evidence="2 3" key="2">
    <citation type="journal article" date="2010" name="Nucleic Acids Res.">
        <title>BeetleBase in 2010: revisions to provide comprehensive genomic information for Tribolium castaneum.</title>
        <authorList>
            <person name="Kim H.S."/>
            <person name="Murphy T."/>
            <person name="Xia J."/>
            <person name="Caragea D."/>
            <person name="Park Y."/>
            <person name="Beeman R.W."/>
            <person name="Lorenzen M.D."/>
            <person name="Butcher S."/>
            <person name="Manak J.R."/>
            <person name="Brown S.J."/>
        </authorList>
    </citation>
    <scope>GENOME REANNOTATION</scope>
    <source>
        <strain evidence="2 3">Georgia GA2</strain>
    </source>
</reference>
<dbReference type="Proteomes" id="UP000007266">
    <property type="component" value="Linkage group 3"/>
</dbReference>
<gene>
    <name evidence="2" type="primary">AUGUSTUS-3.0.2_32505</name>
    <name evidence="2" type="ORF">TcasGA2_TC032505</name>
</gene>
<proteinExistence type="predicted"/>
<protein>
    <recommendedName>
        <fullName evidence="1">G-protein coupled receptors family 2 profile 1 domain-containing protein</fullName>
    </recommendedName>
</protein>
<dbReference type="SMART" id="SM00008">
    <property type="entry name" value="HormR"/>
    <property type="match status" value="1"/>
</dbReference>
<dbReference type="InterPro" id="IPR036445">
    <property type="entry name" value="GPCR_2_extracell_dom_sf"/>
</dbReference>
<reference evidence="2 3" key="1">
    <citation type="journal article" date="2008" name="Nature">
        <title>The genome of the model beetle and pest Tribolium castaneum.</title>
        <authorList>
            <consortium name="Tribolium Genome Sequencing Consortium"/>
            <person name="Richards S."/>
            <person name="Gibbs R.A."/>
            <person name="Weinstock G.M."/>
            <person name="Brown S.J."/>
            <person name="Denell R."/>
            <person name="Beeman R.W."/>
            <person name="Gibbs R."/>
            <person name="Beeman R.W."/>
            <person name="Brown S.J."/>
            <person name="Bucher G."/>
            <person name="Friedrich M."/>
            <person name="Grimmelikhuijzen C.J."/>
            <person name="Klingler M."/>
            <person name="Lorenzen M."/>
            <person name="Richards S."/>
            <person name="Roth S."/>
            <person name="Schroder R."/>
            <person name="Tautz D."/>
            <person name="Zdobnov E.M."/>
            <person name="Muzny D."/>
            <person name="Gibbs R.A."/>
            <person name="Weinstock G.M."/>
            <person name="Attaway T."/>
            <person name="Bell S."/>
            <person name="Buhay C.J."/>
            <person name="Chandrabose M.N."/>
            <person name="Chavez D."/>
            <person name="Clerk-Blankenburg K.P."/>
            <person name="Cree A."/>
            <person name="Dao M."/>
            <person name="Davis C."/>
            <person name="Chacko J."/>
            <person name="Dinh H."/>
            <person name="Dugan-Rocha S."/>
            <person name="Fowler G."/>
            <person name="Garner T.T."/>
            <person name="Garnes J."/>
            <person name="Gnirke A."/>
            <person name="Hawes A."/>
            <person name="Hernandez J."/>
            <person name="Hines S."/>
            <person name="Holder M."/>
            <person name="Hume J."/>
            <person name="Jhangiani S.N."/>
            <person name="Joshi V."/>
            <person name="Khan Z.M."/>
            <person name="Jackson L."/>
            <person name="Kovar C."/>
            <person name="Kowis A."/>
            <person name="Lee S."/>
            <person name="Lewis L.R."/>
            <person name="Margolis J."/>
            <person name="Morgan M."/>
            <person name="Nazareth L.V."/>
            <person name="Nguyen N."/>
            <person name="Okwuonu G."/>
            <person name="Parker D."/>
            <person name="Richards S."/>
            <person name="Ruiz S.J."/>
            <person name="Santibanez J."/>
            <person name="Savard J."/>
            <person name="Scherer S.E."/>
            <person name="Schneider B."/>
            <person name="Sodergren E."/>
            <person name="Tautz D."/>
            <person name="Vattahil S."/>
            <person name="Villasana D."/>
            <person name="White C.S."/>
            <person name="Wright R."/>
            <person name="Park Y."/>
            <person name="Beeman R.W."/>
            <person name="Lord J."/>
            <person name="Oppert B."/>
            <person name="Lorenzen M."/>
            <person name="Brown S."/>
            <person name="Wang L."/>
            <person name="Savard J."/>
            <person name="Tautz D."/>
            <person name="Richards S."/>
            <person name="Weinstock G."/>
            <person name="Gibbs R.A."/>
            <person name="Liu Y."/>
            <person name="Worley K."/>
            <person name="Weinstock G."/>
            <person name="Elsik C.G."/>
            <person name="Reese J.T."/>
            <person name="Elhaik E."/>
            <person name="Landan G."/>
            <person name="Graur D."/>
            <person name="Arensburger P."/>
            <person name="Atkinson P."/>
            <person name="Beeman R.W."/>
            <person name="Beidler J."/>
            <person name="Brown S.J."/>
            <person name="Demuth J.P."/>
            <person name="Drury D.W."/>
            <person name="Du Y.Z."/>
            <person name="Fujiwara H."/>
            <person name="Lorenzen M."/>
            <person name="Maselli V."/>
            <person name="Osanai M."/>
            <person name="Park Y."/>
            <person name="Robertson H.M."/>
            <person name="Tu Z."/>
            <person name="Wang J.J."/>
            <person name="Wang S."/>
            <person name="Richards S."/>
            <person name="Song H."/>
            <person name="Zhang L."/>
            <person name="Sodergren E."/>
            <person name="Werner D."/>
            <person name="Stanke M."/>
            <person name="Morgenstern B."/>
            <person name="Solovyev V."/>
            <person name="Kosarev P."/>
            <person name="Brown G."/>
            <person name="Chen H.C."/>
            <person name="Ermolaeva O."/>
            <person name="Hlavina W."/>
            <person name="Kapustin Y."/>
            <person name="Kiryutin B."/>
            <person name="Kitts P."/>
            <person name="Maglott D."/>
            <person name="Pruitt K."/>
            <person name="Sapojnikov V."/>
            <person name="Souvorov A."/>
            <person name="Mackey A.J."/>
            <person name="Waterhouse R.M."/>
            <person name="Wyder S."/>
            <person name="Zdobnov E.M."/>
            <person name="Zdobnov E.M."/>
            <person name="Wyder S."/>
            <person name="Kriventseva E.V."/>
            <person name="Kadowaki T."/>
            <person name="Bork P."/>
            <person name="Aranda M."/>
            <person name="Bao R."/>
            <person name="Beermann A."/>
            <person name="Berns N."/>
            <person name="Bolognesi R."/>
            <person name="Bonneton F."/>
            <person name="Bopp D."/>
            <person name="Brown S.J."/>
            <person name="Bucher G."/>
            <person name="Butts T."/>
            <person name="Chaumot A."/>
            <person name="Denell R.E."/>
            <person name="Ferrier D.E."/>
            <person name="Friedrich M."/>
            <person name="Gordon C.M."/>
            <person name="Jindra M."/>
            <person name="Klingler M."/>
            <person name="Lan Q."/>
            <person name="Lattorff H.M."/>
            <person name="Laudet V."/>
            <person name="von Levetsow C."/>
            <person name="Liu Z."/>
            <person name="Lutz R."/>
            <person name="Lynch J.A."/>
            <person name="da Fonseca R.N."/>
            <person name="Posnien N."/>
            <person name="Reuter R."/>
            <person name="Roth S."/>
            <person name="Savard J."/>
            <person name="Schinko J.B."/>
            <person name="Schmitt C."/>
            <person name="Schoppmeier M."/>
            <person name="Schroder R."/>
            <person name="Shippy T.D."/>
            <person name="Simonnet F."/>
            <person name="Marques-Souza H."/>
            <person name="Tautz D."/>
            <person name="Tomoyasu Y."/>
            <person name="Trauner J."/>
            <person name="Van der Zee M."/>
            <person name="Vervoort M."/>
            <person name="Wittkopp N."/>
            <person name="Wimmer E.A."/>
            <person name="Yang X."/>
            <person name="Jones A.K."/>
            <person name="Sattelle D.B."/>
            <person name="Ebert P.R."/>
            <person name="Nelson D."/>
            <person name="Scott J.G."/>
            <person name="Beeman R.W."/>
            <person name="Muthukrishnan S."/>
            <person name="Kramer K.J."/>
            <person name="Arakane Y."/>
            <person name="Beeman R.W."/>
            <person name="Zhu Q."/>
            <person name="Hogenkamp D."/>
            <person name="Dixit R."/>
            <person name="Oppert B."/>
            <person name="Jiang H."/>
            <person name="Zou Z."/>
            <person name="Marshall J."/>
            <person name="Elpidina E."/>
            <person name="Vinokurov K."/>
            <person name="Oppert C."/>
            <person name="Zou Z."/>
            <person name="Evans J."/>
            <person name="Lu Z."/>
            <person name="Zhao P."/>
            <person name="Sumathipala N."/>
            <person name="Altincicek B."/>
            <person name="Vilcinskas A."/>
            <person name="Williams M."/>
            <person name="Hultmark D."/>
            <person name="Hetru C."/>
            <person name="Jiang H."/>
            <person name="Grimmelikhuijzen C.J."/>
            <person name="Hauser F."/>
            <person name="Cazzamali G."/>
            <person name="Williamson M."/>
            <person name="Park Y."/>
            <person name="Li B."/>
            <person name="Tanaka Y."/>
            <person name="Predel R."/>
            <person name="Neupert S."/>
            <person name="Schachtner J."/>
            <person name="Verleyen P."/>
            <person name="Raible F."/>
            <person name="Bork P."/>
            <person name="Friedrich M."/>
            <person name="Walden K.K."/>
            <person name="Robertson H.M."/>
            <person name="Angeli S."/>
            <person name="Foret S."/>
            <person name="Bucher G."/>
            <person name="Schuetz S."/>
            <person name="Maleszka R."/>
            <person name="Wimmer E.A."/>
            <person name="Beeman R.W."/>
            <person name="Lorenzen M."/>
            <person name="Tomoyasu Y."/>
            <person name="Miller S.C."/>
            <person name="Grossmann D."/>
            <person name="Bucher G."/>
        </authorList>
    </citation>
    <scope>NUCLEOTIDE SEQUENCE [LARGE SCALE GENOMIC DNA]</scope>
    <source>
        <strain evidence="2 3">Georgia GA2</strain>
    </source>
</reference>
<dbReference type="Gene3D" id="4.10.1240.10">
    <property type="entry name" value="GPCR, family 2, extracellular hormone receptor domain"/>
    <property type="match status" value="1"/>
</dbReference>
<keyword evidence="3" id="KW-1185">Reference proteome</keyword>
<dbReference type="Pfam" id="PF02793">
    <property type="entry name" value="HRM"/>
    <property type="match status" value="1"/>
</dbReference>
<dbReference type="InterPro" id="IPR017983">
    <property type="entry name" value="GPCR_2_secretin-like_CS"/>
</dbReference>
<dbReference type="AlphaFoldDB" id="A0A139WKU1"/>
<dbReference type="GO" id="GO:0016020">
    <property type="term" value="C:membrane"/>
    <property type="evidence" value="ECO:0007669"/>
    <property type="project" value="InterPro"/>
</dbReference>
<dbReference type="InterPro" id="IPR001879">
    <property type="entry name" value="GPCR_2_extracellular_dom"/>
</dbReference>
<evidence type="ECO:0000259" key="1">
    <source>
        <dbReference type="PROSITE" id="PS50227"/>
    </source>
</evidence>